<keyword evidence="3" id="KW-0004">4Fe-4S</keyword>
<dbReference type="Gene3D" id="3.30.70.3270">
    <property type="match status" value="1"/>
</dbReference>
<feature type="domain" description="4Fe-4S ferredoxin-type" evidence="9">
    <location>
        <begin position="234"/>
        <end position="265"/>
    </location>
</feature>
<dbReference type="Gene3D" id="3.30.70.20">
    <property type="match status" value="1"/>
</dbReference>
<dbReference type="InterPro" id="IPR023753">
    <property type="entry name" value="FAD/NAD-binding_dom"/>
</dbReference>
<evidence type="ECO:0000256" key="5">
    <source>
        <dbReference type="ARBA" id="ARBA00022827"/>
    </source>
</evidence>
<evidence type="ECO:0000256" key="3">
    <source>
        <dbReference type="ARBA" id="ARBA00022485"/>
    </source>
</evidence>
<dbReference type="PROSITE" id="PS51379">
    <property type="entry name" value="4FE4S_FER_2"/>
    <property type="match status" value="4"/>
</dbReference>
<accession>A0A644UMF3</accession>
<proteinExistence type="inferred from homology"/>
<evidence type="ECO:0000259" key="9">
    <source>
        <dbReference type="PROSITE" id="PS51379"/>
    </source>
</evidence>
<dbReference type="PROSITE" id="PS00198">
    <property type="entry name" value="4FE4S_FER_1"/>
    <property type="match status" value="2"/>
</dbReference>
<dbReference type="InterPro" id="IPR017900">
    <property type="entry name" value="4Fe4S_Fe_S_CS"/>
</dbReference>
<dbReference type="Pfam" id="PF07992">
    <property type="entry name" value="Pyr_redox_2"/>
    <property type="match status" value="1"/>
</dbReference>
<feature type="domain" description="4Fe-4S ferredoxin-type" evidence="9">
    <location>
        <begin position="577"/>
        <end position="606"/>
    </location>
</feature>
<dbReference type="GO" id="GO:0051539">
    <property type="term" value="F:4 iron, 4 sulfur cluster binding"/>
    <property type="evidence" value="ECO:0007669"/>
    <property type="project" value="UniProtKB-KW"/>
</dbReference>
<dbReference type="SUPFAM" id="SSF51905">
    <property type="entry name" value="FAD/NAD(P)-binding domain"/>
    <property type="match status" value="1"/>
</dbReference>
<keyword evidence="7" id="KW-0408">Iron</keyword>
<dbReference type="GO" id="GO:0046872">
    <property type="term" value="F:metal ion binding"/>
    <property type="evidence" value="ECO:0007669"/>
    <property type="project" value="UniProtKB-KW"/>
</dbReference>
<evidence type="ECO:0000256" key="4">
    <source>
        <dbReference type="ARBA" id="ARBA00022723"/>
    </source>
</evidence>
<keyword evidence="4" id="KW-0479">Metal-binding</keyword>
<feature type="domain" description="4Fe-4S ferredoxin-type" evidence="9">
    <location>
        <begin position="282"/>
        <end position="316"/>
    </location>
</feature>
<evidence type="ECO:0000256" key="8">
    <source>
        <dbReference type="ARBA" id="ARBA00023014"/>
    </source>
</evidence>
<keyword evidence="8" id="KW-0411">Iron-sulfur</keyword>
<evidence type="ECO:0000256" key="2">
    <source>
        <dbReference type="ARBA" id="ARBA00006561"/>
    </source>
</evidence>
<dbReference type="Pfam" id="PF12838">
    <property type="entry name" value="Fer4_7"/>
    <property type="match status" value="1"/>
</dbReference>
<reference evidence="10" key="1">
    <citation type="submission" date="2019-08" db="EMBL/GenBank/DDBJ databases">
        <authorList>
            <person name="Kucharzyk K."/>
            <person name="Murdoch R.W."/>
            <person name="Higgins S."/>
            <person name="Loffler F."/>
        </authorList>
    </citation>
    <scope>NUCLEOTIDE SEQUENCE</scope>
</reference>
<comment type="caution">
    <text evidence="10">The sequence shown here is derived from an EMBL/GenBank/DDBJ whole genome shotgun (WGS) entry which is preliminary data.</text>
</comment>
<evidence type="ECO:0000256" key="6">
    <source>
        <dbReference type="ARBA" id="ARBA00023002"/>
    </source>
</evidence>
<protein>
    <submittedName>
        <fullName evidence="10">NAD(P)H-quinone oxidoreductase subunit I, chloroplastic</fullName>
        <ecNumber evidence="10">1.6.5.11</ecNumber>
    </submittedName>
</protein>
<dbReference type="EC" id="1.6.5.11" evidence="10"/>
<feature type="domain" description="4Fe-4S ferredoxin-type" evidence="9">
    <location>
        <begin position="619"/>
        <end position="648"/>
    </location>
</feature>
<evidence type="ECO:0000313" key="10">
    <source>
        <dbReference type="EMBL" id="MPL80238.1"/>
    </source>
</evidence>
<gene>
    <name evidence="10" type="primary">ndhI_33</name>
    <name evidence="10" type="ORF">SDC9_26134</name>
</gene>
<keyword evidence="5" id="KW-0274">FAD</keyword>
<dbReference type="SUPFAM" id="SSF54862">
    <property type="entry name" value="4Fe-4S ferredoxins"/>
    <property type="match status" value="1"/>
</dbReference>
<dbReference type="PANTHER" id="PTHR43498:SF1">
    <property type="entry name" value="COB--COM HETERODISULFIDE REDUCTASE IRON-SULFUR SUBUNIT A"/>
    <property type="match status" value="1"/>
</dbReference>
<dbReference type="PANTHER" id="PTHR43498">
    <property type="entry name" value="FERREDOXIN:COB-COM HETERODISULFIDE REDUCTASE SUBUNIT A"/>
    <property type="match status" value="1"/>
</dbReference>
<evidence type="ECO:0000256" key="1">
    <source>
        <dbReference type="ARBA" id="ARBA00001974"/>
    </source>
</evidence>
<comment type="similarity">
    <text evidence="2">Belongs to the HdrA family.</text>
</comment>
<dbReference type="EMBL" id="VSSQ01000135">
    <property type="protein sequence ID" value="MPL80238.1"/>
    <property type="molecule type" value="Genomic_DNA"/>
</dbReference>
<dbReference type="InterPro" id="IPR017896">
    <property type="entry name" value="4Fe4S_Fe-S-bd"/>
</dbReference>
<dbReference type="Gene3D" id="3.50.50.60">
    <property type="entry name" value="FAD/NAD(P)-binding domain"/>
    <property type="match status" value="1"/>
</dbReference>
<dbReference type="InterPro" id="IPR039650">
    <property type="entry name" value="HdrA-like"/>
</dbReference>
<dbReference type="Gene3D" id="3.40.50.720">
    <property type="entry name" value="NAD(P)-binding Rossmann-like Domain"/>
    <property type="match status" value="1"/>
</dbReference>
<dbReference type="InterPro" id="IPR036188">
    <property type="entry name" value="FAD/NAD-bd_sf"/>
</dbReference>
<name>A0A644UMF3_9ZZZZ</name>
<keyword evidence="6 10" id="KW-0560">Oxidoreductase</keyword>
<comment type="cofactor">
    <cofactor evidence="1">
        <name>FAD</name>
        <dbReference type="ChEBI" id="CHEBI:57692"/>
    </cofactor>
</comment>
<keyword evidence="5" id="KW-0285">Flavoprotein</keyword>
<dbReference type="GO" id="GO:0016491">
    <property type="term" value="F:oxidoreductase activity"/>
    <property type="evidence" value="ECO:0007669"/>
    <property type="project" value="UniProtKB-KW"/>
</dbReference>
<organism evidence="10">
    <name type="scientific">bioreactor metagenome</name>
    <dbReference type="NCBI Taxonomy" id="1076179"/>
    <lineage>
        <taxon>unclassified sequences</taxon>
        <taxon>metagenomes</taxon>
        <taxon>ecological metagenomes</taxon>
    </lineage>
</organism>
<sequence>MQKIGVFVCWCGSNIAATVDVAKVIESVKAIPDVAFASDYRYMCSEGGQDLMQNAIREHGLTRVVVCACSPRMHEATFRKAAEAAGLNPFLLEIANIREQCSWVHKDKEVGTEKAIALAKAAIAKVRFNSPLQAGQSEVVKRALVIGGGIAGIQTALDIAEAGYKVDLVEKKPSIGGRMSQLDKTFPTLDCSACILTPKMVDVAAHPNVTIYTYSEIEKVSGYVGQFEVDIRKRARSVKADLCTGCGVCQDKCPSKKTPNEFNQGLDNRSAIYITFAQAVPKVPVIDREHCLKFQTGKCGICEKVCPSKAIDYTQEDEIITQKYGAIVLATGFETIDLTKFGEYQYGKSKDVITSLEFERLTNAAGPTEGHLQRMSDGKQPKHIVFVSCVGSRDVSGRGKEYCSKICCMYTAKQAMLTREKYPDTDVTVFYIDVRTPGKGFDEFYRRAVEEYNVHYIKGQVGKILEQGDHLLVYASDALSNSHISLEADMVVLATAIQPSQDAKKLATMLTASIDNNNFFTEAHAKLRPVESPTAGVFLSGVCQGPKDVPETVSQAGAAAVKVLGILSKDTLATNPCVASCNERICSGCLACENVCPYGAIGGEEKTVINLNGKREQRVVSVVNEALCQGCGACTVACPCGAMDLNGFSNKQITAEVDAIC</sequence>
<dbReference type="AlphaFoldDB" id="A0A644UMF3"/>
<evidence type="ECO:0000256" key="7">
    <source>
        <dbReference type="ARBA" id="ARBA00023004"/>
    </source>
</evidence>